<proteinExistence type="predicted"/>
<keyword evidence="1" id="KW-0732">Signal</keyword>
<dbReference type="InterPro" id="IPR036439">
    <property type="entry name" value="Dockerin_dom_sf"/>
</dbReference>
<evidence type="ECO:0000313" key="2">
    <source>
        <dbReference type="EMBL" id="TWT90534.1"/>
    </source>
</evidence>
<evidence type="ECO:0008006" key="4">
    <source>
        <dbReference type="Google" id="ProtNLM"/>
    </source>
</evidence>
<dbReference type="OrthoDB" id="256911at2"/>
<dbReference type="Proteomes" id="UP000315440">
    <property type="component" value="Unassembled WGS sequence"/>
</dbReference>
<evidence type="ECO:0000313" key="3">
    <source>
        <dbReference type="Proteomes" id="UP000315440"/>
    </source>
</evidence>
<protein>
    <recommendedName>
        <fullName evidence="4">EF-hand domain-containing protein</fullName>
    </recommendedName>
</protein>
<dbReference type="InterPro" id="IPR018247">
    <property type="entry name" value="EF_Hand_1_Ca_BS"/>
</dbReference>
<feature type="chain" id="PRO_5022751496" description="EF-hand domain-containing protein" evidence="1">
    <location>
        <begin position="36"/>
        <end position="452"/>
    </location>
</feature>
<feature type="signal peptide" evidence="1">
    <location>
        <begin position="1"/>
        <end position="35"/>
    </location>
</feature>
<sequence precursor="true">MDRMNTHGGRRRLACLPLAALPFSALLFATPPCGAAASESLLHTNEHAEIQMYSYPAGSSNGAGSVRDRAPTFGAFSGVDSETGQSVFFPGSGADPSRRGSFIVASDTSADVPAGLAPARYQVESLRVTATLLGNLIYEPLGYVLPYDNTLDDHLALTTGGGDDPGRPIEMYGIGLQGDFETISFAAAADEAALQLGDARWRQYREGEAGYDPELPAGEQAIAPYPYFAVDALGRDAENSVAGGYSATEPSGETEQFTPAPMAIGKLYDDEGAEFEPGDYMRSGDVFVFEPNLSDPGVLDYVRGALSEGWLGFSFSSLHEAAGHDNEGAVPYPDFYLDDLDVGDNPDGAAPTIELVVSILDPLPGDYDGDGQVTTSDYDRWVEQFGTTGPEADGNGNGLVDAADFTVWRDHYTPASQAIAVPEPSGAQVLLIALATGAFCGWQHWLVSGRRR</sequence>
<evidence type="ECO:0000256" key="1">
    <source>
        <dbReference type="SAM" id="SignalP"/>
    </source>
</evidence>
<name>A0A5C5ZSL5_9BACT</name>
<dbReference type="GO" id="GO:0000272">
    <property type="term" value="P:polysaccharide catabolic process"/>
    <property type="evidence" value="ECO:0007669"/>
    <property type="project" value="InterPro"/>
</dbReference>
<dbReference type="SUPFAM" id="SSF63446">
    <property type="entry name" value="Type I dockerin domain"/>
    <property type="match status" value="1"/>
</dbReference>
<gene>
    <name evidence="2" type="ORF">Mal64_09260</name>
</gene>
<accession>A0A5C5ZSL5</accession>
<reference evidence="2 3" key="1">
    <citation type="submission" date="2019-02" db="EMBL/GenBank/DDBJ databases">
        <title>Deep-cultivation of Planctomycetes and their phenomic and genomic characterization uncovers novel biology.</title>
        <authorList>
            <person name="Wiegand S."/>
            <person name="Jogler M."/>
            <person name="Boedeker C."/>
            <person name="Pinto D."/>
            <person name="Vollmers J."/>
            <person name="Rivas-Marin E."/>
            <person name="Kohn T."/>
            <person name="Peeters S.H."/>
            <person name="Heuer A."/>
            <person name="Rast P."/>
            <person name="Oberbeckmann S."/>
            <person name="Bunk B."/>
            <person name="Jeske O."/>
            <person name="Meyerdierks A."/>
            <person name="Storesund J.E."/>
            <person name="Kallscheuer N."/>
            <person name="Luecker S."/>
            <person name="Lage O.M."/>
            <person name="Pohl T."/>
            <person name="Merkel B.J."/>
            <person name="Hornburger P."/>
            <person name="Mueller R.-W."/>
            <person name="Bruemmer F."/>
            <person name="Labrenz M."/>
            <person name="Spormann A.M."/>
            <person name="Op Den Camp H."/>
            <person name="Overmann J."/>
            <person name="Amann R."/>
            <person name="Jetten M.S.M."/>
            <person name="Mascher T."/>
            <person name="Medema M.H."/>
            <person name="Devos D.P."/>
            <person name="Kaster A.-K."/>
            <person name="Ovreas L."/>
            <person name="Rohde M."/>
            <person name="Galperin M.Y."/>
            <person name="Jogler C."/>
        </authorList>
    </citation>
    <scope>NUCLEOTIDE SEQUENCE [LARGE SCALE GENOMIC DNA]</scope>
    <source>
        <strain evidence="2 3">Mal64</strain>
    </source>
</reference>
<dbReference type="RefSeq" id="WP_146397497.1">
    <property type="nucleotide sequence ID" value="NZ_SJPQ01000001.1"/>
</dbReference>
<keyword evidence="3" id="KW-1185">Reference proteome</keyword>
<dbReference type="AlphaFoldDB" id="A0A5C5ZSL5"/>
<dbReference type="PROSITE" id="PS00018">
    <property type="entry name" value="EF_HAND_1"/>
    <property type="match status" value="2"/>
</dbReference>
<organism evidence="2 3">
    <name type="scientific">Pseudobythopirellula maris</name>
    <dbReference type="NCBI Taxonomy" id="2527991"/>
    <lineage>
        <taxon>Bacteria</taxon>
        <taxon>Pseudomonadati</taxon>
        <taxon>Planctomycetota</taxon>
        <taxon>Planctomycetia</taxon>
        <taxon>Pirellulales</taxon>
        <taxon>Lacipirellulaceae</taxon>
        <taxon>Pseudobythopirellula</taxon>
    </lineage>
</organism>
<dbReference type="EMBL" id="SJPQ01000001">
    <property type="protein sequence ID" value="TWT90534.1"/>
    <property type="molecule type" value="Genomic_DNA"/>
</dbReference>
<comment type="caution">
    <text evidence="2">The sequence shown here is derived from an EMBL/GenBank/DDBJ whole genome shotgun (WGS) entry which is preliminary data.</text>
</comment>